<keyword evidence="1" id="KW-0732">Signal</keyword>
<accession>A0A6F8TM88</accession>
<feature type="signal peptide" evidence="1">
    <location>
        <begin position="1"/>
        <end position="23"/>
    </location>
</feature>
<evidence type="ECO:0008006" key="3">
    <source>
        <dbReference type="Google" id="ProtNLM"/>
    </source>
</evidence>
<name>A0A6F8TM88_ACIBA</name>
<gene>
    <name evidence="2" type="ORF">ATCC19606_38350</name>
</gene>
<feature type="chain" id="PRO_5026286863" description="Peptidase" evidence="1">
    <location>
        <begin position="24"/>
        <end position="101"/>
    </location>
</feature>
<dbReference type="EMBL" id="AP022836">
    <property type="protein sequence ID" value="BCB01500.1"/>
    <property type="molecule type" value="Genomic_DNA"/>
</dbReference>
<evidence type="ECO:0000256" key="1">
    <source>
        <dbReference type="SAM" id="SignalP"/>
    </source>
</evidence>
<proteinExistence type="predicted"/>
<reference evidence="2" key="1">
    <citation type="submission" date="2020-03" db="EMBL/GenBank/DDBJ databases">
        <title>Complete genome sequence of Acinetobacter baumannii ATCC19606T, which is a model strain for tolerization of antimicrobial agents.</title>
        <authorList>
            <person name="Tsubouchi T."/>
            <person name="Suzuki M."/>
            <person name="Niki M."/>
            <person name="Oinuma K."/>
            <person name="Niki M."/>
            <person name="Shibayama K."/>
            <person name="Kakeya H."/>
            <person name="Kaneko Y."/>
        </authorList>
    </citation>
    <scope>NUCLEOTIDE SEQUENCE</scope>
    <source>
        <strain evidence="2">ATCC19606</strain>
    </source>
</reference>
<sequence length="101" mass="11989">MKKFLWWEISLYFSISLQVAAFAQSNLSNISFNQPLKYRIDYIDPRFELTKEQFIQIGKEAAEIWQKETGKTYFIYDSQAELTINLVLDNQQATQNERKIV</sequence>
<dbReference type="AlphaFoldDB" id="A0A6F8TM88"/>
<organism evidence="2">
    <name type="scientific">Acinetobacter baumannii</name>
    <dbReference type="NCBI Taxonomy" id="470"/>
    <lineage>
        <taxon>Bacteria</taxon>
        <taxon>Pseudomonadati</taxon>
        <taxon>Pseudomonadota</taxon>
        <taxon>Gammaproteobacteria</taxon>
        <taxon>Moraxellales</taxon>
        <taxon>Moraxellaceae</taxon>
        <taxon>Acinetobacter</taxon>
        <taxon>Acinetobacter calcoaceticus/baumannii complex</taxon>
    </lineage>
</organism>
<evidence type="ECO:0000313" key="2">
    <source>
        <dbReference type="EMBL" id="BCB01500.1"/>
    </source>
</evidence>
<protein>
    <recommendedName>
        <fullName evidence="3">Peptidase</fullName>
    </recommendedName>
</protein>